<evidence type="ECO:0008006" key="2">
    <source>
        <dbReference type="Google" id="ProtNLM"/>
    </source>
</evidence>
<dbReference type="PROSITE" id="PS51257">
    <property type="entry name" value="PROKAR_LIPOPROTEIN"/>
    <property type="match status" value="1"/>
</dbReference>
<protein>
    <recommendedName>
        <fullName evidence="2">Lipocalin-like domain-containing protein</fullName>
    </recommendedName>
</protein>
<accession>A0A6J4KBQ7</accession>
<reference evidence="1" key="1">
    <citation type="submission" date="2020-02" db="EMBL/GenBank/DDBJ databases">
        <authorList>
            <person name="Meier V. D."/>
        </authorList>
    </citation>
    <scope>NUCLEOTIDE SEQUENCE</scope>
    <source>
        <strain evidence="1">AVDCRST_MAG56</strain>
    </source>
</reference>
<name>A0A6J4KBQ7_9SPHI</name>
<dbReference type="EMBL" id="CADCTQ010000446">
    <property type="protein sequence ID" value="CAA9300353.1"/>
    <property type="molecule type" value="Genomic_DNA"/>
</dbReference>
<evidence type="ECO:0000313" key="1">
    <source>
        <dbReference type="EMBL" id="CAA9300353.1"/>
    </source>
</evidence>
<proteinExistence type="predicted"/>
<dbReference type="AlphaFoldDB" id="A0A6J4KBQ7"/>
<gene>
    <name evidence="1" type="ORF">AVDCRST_MAG56-5471</name>
</gene>
<sequence length="143" mass="15883">MKTRLYFLLLTGLLAACRPDETAVREKTPVTGHWRSTGTTRSFYTDGVLTDREAAGPSTPETYRFADDGTCVLRQGDDSFAIRGRWQYDAGRRQLTLRTPGGETLHWTVTAVSANRLVLLQVQQMPFPGHTARLEAVTALVAQ</sequence>
<organism evidence="1">
    <name type="scientific">uncultured Cytophagales bacterium</name>
    <dbReference type="NCBI Taxonomy" id="158755"/>
    <lineage>
        <taxon>Bacteria</taxon>
        <taxon>Pseudomonadati</taxon>
        <taxon>Bacteroidota</taxon>
        <taxon>Sphingobacteriia</taxon>
        <taxon>Sphingobacteriales</taxon>
        <taxon>environmental samples</taxon>
    </lineage>
</organism>